<reference evidence="1" key="1">
    <citation type="journal article" date="2020" name="Microb. Genom.">
        <title>Genetic diversity of clinical and environmental Mucorales isolates obtained from an investigation of mucormycosis cases among solid organ transplant recipients.</title>
        <authorList>
            <person name="Nguyen M.H."/>
            <person name="Kaul D."/>
            <person name="Muto C."/>
            <person name="Cheng S.J."/>
            <person name="Richter R.A."/>
            <person name="Bruno V.M."/>
            <person name="Liu G."/>
            <person name="Beyhan S."/>
            <person name="Sundermann A.J."/>
            <person name="Mounaud S."/>
            <person name="Pasculle A.W."/>
            <person name="Nierman W.C."/>
            <person name="Driscoll E."/>
            <person name="Cumbie R."/>
            <person name="Clancy C.J."/>
            <person name="Dupont C.L."/>
        </authorList>
    </citation>
    <scope>NUCLEOTIDE SEQUENCE</scope>
    <source>
        <strain evidence="1">GL16</strain>
    </source>
</reference>
<dbReference type="EMBL" id="JAANIT010000135">
    <property type="protein sequence ID" value="KAG1551627.1"/>
    <property type="molecule type" value="Genomic_DNA"/>
</dbReference>
<dbReference type="AlphaFoldDB" id="A0A9P6YLH6"/>
<gene>
    <name evidence="1" type="ORF">G6F51_001725</name>
</gene>
<sequence length="528" mass="60128">MNCLRNTSNSEPGKLVKSLHLGELFDEMNYRRYDDYLSHLAEICPNVEELDAENPVSSFWEDLAYVTIKHWPNIRVTPVPSYSTNVVEYALSLLQIRHSLTQMLILPSFYETLEGLKFITNLKHYTNLTYLCMLDPTTPANIDDLVQDCPKLEKLEVNIVGADDDSYDLDINYSGTSKNPRPCIKELIIETGLCDDSLNYIMNKFGCLESLVLMSYGDYGDEYKSATKAKFIDHVLQLPSFHLRGSLDLFDTLVSSSHSISHIDIILNGFPYLMLSPSCDIASLEQKQIRASLHYPKETPRKKLADILKKVGSKVHKMYFSVINCTDGALGESVDTLIEDIIEHCQALKYVHYVAESLRKPKTMKKEIRNDSITGMSIKASMIMSLEHLSSWLPCLNRLELYTVMAIGRPQKNIMKINMPDSSLNYLYLDLSVYVSADKFLENKMIEQDPDQLRQSISLSPTVFLEISTIDSEEKRFVLTNPKGKAKIEECQHFEEGPMTISVHVYCRSLEKICIKVNSLCAMLCLQL</sequence>
<comment type="caution">
    <text evidence="1">The sequence shown here is derived from an EMBL/GenBank/DDBJ whole genome shotgun (WGS) entry which is preliminary data.</text>
</comment>
<dbReference type="InterPro" id="IPR032675">
    <property type="entry name" value="LRR_dom_sf"/>
</dbReference>
<name>A0A9P6YLH6_RHIOR</name>
<dbReference type="Gene3D" id="3.80.10.10">
    <property type="entry name" value="Ribonuclease Inhibitor"/>
    <property type="match status" value="1"/>
</dbReference>
<evidence type="ECO:0000313" key="1">
    <source>
        <dbReference type="EMBL" id="KAG1551627.1"/>
    </source>
</evidence>
<accession>A0A9P6YLH6</accession>
<dbReference type="OrthoDB" id="2266734at2759"/>
<evidence type="ECO:0000313" key="2">
    <source>
        <dbReference type="Proteomes" id="UP000717996"/>
    </source>
</evidence>
<organism evidence="1 2">
    <name type="scientific">Rhizopus oryzae</name>
    <name type="common">Mucormycosis agent</name>
    <name type="synonym">Rhizopus arrhizus var. delemar</name>
    <dbReference type="NCBI Taxonomy" id="64495"/>
    <lineage>
        <taxon>Eukaryota</taxon>
        <taxon>Fungi</taxon>
        <taxon>Fungi incertae sedis</taxon>
        <taxon>Mucoromycota</taxon>
        <taxon>Mucoromycotina</taxon>
        <taxon>Mucoromycetes</taxon>
        <taxon>Mucorales</taxon>
        <taxon>Mucorineae</taxon>
        <taxon>Rhizopodaceae</taxon>
        <taxon>Rhizopus</taxon>
    </lineage>
</organism>
<dbReference type="Proteomes" id="UP000717996">
    <property type="component" value="Unassembled WGS sequence"/>
</dbReference>
<protein>
    <submittedName>
        <fullName evidence="1">Uncharacterized protein</fullName>
    </submittedName>
</protein>
<proteinExistence type="predicted"/>